<dbReference type="RefSeq" id="WP_343963960.1">
    <property type="nucleotide sequence ID" value="NZ_BAAAHK010000001.1"/>
</dbReference>
<dbReference type="Proteomes" id="UP001500542">
    <property type="component" value="Unassembled WGS sequence"/>
</dbReference>
<organism evidence="1 2">
    <name type="scientific">Kribbella koreensis</name>
    <dbReference type="NCBI Taxonomy" id="57909"/>
    <lineage>
        <taxon>Bacteria</taxon>
        <taxon>Bacillati</taxon>
        <taxon>Actinomycetota</taxon>
        <taxon>Actinomycetes</taxon>
        <taxon>Propionibacteriales</taxon>
        <taxon>Kribbellaceae</taxon>
        <taxon>Kribbella</taxon>
    </lineage>
</organism>
<gene>
    <name evidence="1" type="ORF">GCM10009554_03190</name>
</gene>
<sequence>MEWLLIVLGGGGVAAAGRYAWAKRAARRQAAAELEGIRRHADEDVTYFGEQLSRLGEKLAGRELDADTRYDYQAALDAYEQAKRAAPRLHTRESISAVVDLLADGRYAVACVQARAAGKPVPERRVPCYFSPQHGPSTTEVVWTPSKGGTRRVPVCAQDAARIAAGTEPEIHYIRYGELNVPYWEVGDPIEPYRGLFESGGARAVAMHLRLKHLGLDVGRGRRDPGMLRRKRRP</sequence>
<protein>
    <submittedName>
        <fullName evidence="1">Uncharacterized protein</fullName>
    </submittedName>
</protein>
<comment type="caution">
    <text evidence="1">The sequence shown here is derived from an EMBL/GenBank/DDBJ whole genome shotgun (WGS) entry which is preliminary data.</text>
</comment>
<evidence type="ECO:0000313" key="1">
    <source>
        <dbReference type="EMBL" id="GAA0924444.1"/>
    </source>
</evidence>
<keyword evidence="2" id="KW-1185">Reference proteome</keyword>
<reference evidence="1 2" key="1">
    <citation type="journal article" date="2019" name="Int. J. Syst. Evol. Microbiol.">
        <title>The Global Catalogue of Microorganisms (GCM) 10K type strain sequencing project: providing services to taxonomists for standard genome sequencing and annotation.</title>
        <authorList>
            <consortium name="The Broad Institute Genomics Platform"/>
            <consortium name="The Broad Institute Genome Sequencing Center for Infectious Disease"/>
            <person name="Wu L."/>
            <person name="Ma J."/>
        </authorList>
    </citation>
    <scope>NUCLEOTIDE SEQUENCE [LARGE SCALE GENOMIC DNA]</scope>
    <source>
        <strain evidence="1 2">JCM 10977</strain>
    </source>
</reference>
<name>A0ABN1P8D7_9ACTN</name>
<proteinExistence type="predicted"/>
<evidence type="ECO:0000313" key="2">
    <source>
        <dbReference type="Proteomes" id="UP001500542"/>
    </source>
</evidence>
<dbReference type="EMBL" id="BAAAHK010000001">
    <property type="protein sequence ID" value="GAA0924444.1"/>
    <property type="molecule type" value="Genomic_DNA"/>
</dbReference>
<accession>A0ABN1P8D7</accession>